<keyword evidence="7" id="KW-1017">Isopeptide bond</keyword>
<keyword evidence="16 23" id="KW-0472">Membrane</keyword>
<comment type="function">
    <text evidence="20">Plays an essential role in hormone and neurotransmitter calcium-dependent exocytosis and endocytosis. Part of the SNARE (Soluble NSF Attachment Receptor) complex composed of SNAP25, STX1A and VAMP2 which mediates the fusion of synaptic vesicles with the presynaptic plasma membrane. STX1A and SNAP25 are localized on the plasma membrane while VAMP2 resides in synaptic vesicles. The pairing of the three SNAREs from the N-terminal SNARE motifs to the C-terminal anchors leads to the formation of the SNARE complex, which brings membranes into close proximity and results in final fusion. Participates in the calcium-dependent regulation of acrosomal exocytosis in sperm. Also plays an important role in the exocytosis of hormones such as insulin or glucagon-like peptide 1 (GLP-1).</text>
</comment>
<dbReference type="EMBL" id="JBHFQA010000016">
    <property type="protein sequence ID" value="KAL2085092.1"/>
    <property type="molecule type" value="Genomic_DNA"/>
</dbReference>
<gene>
    <name evidence="25" type="ORF">ACEWY4_018412</name>
</gene>
<dbReference type="InterPro" id="IPR010989">
    <property type="entry name" value="SNARE"/>
</dbReference>
<dbReference type="FunFam" id="1.20.58.70:FF:000001">
    <property type="entry name" value="Syntaxin 3"/>
    <property type="match status" value="1"/>
</dbReference>
<dbReference type="SUPFAM" id="SSF47661">
    <property type="entry name" value="t-snare proteins"/>
    <property type="match status" value="1"/>
</dbReference>
<comment type="subcellular location">
    <subcellularLocation>
        <location evidence="2">Cell membrane</location>
    </subcellularLocation>
    <subcellularLocation>
        <location evidence="1">Cytoplasmic vesicle</location>
        <location evidence="1">Secretory vesicle</location>
        <location evidence="1">Synaptic vesicle membrane</location>
        <topology evidence="1">Single-pass type IV membrane protein</topology>
    </subcellularLocation>
    <subcellularLocation>
        <location evidence="18">Synapse</location>
        <location evidence="18">Synaptosome</location>
    </subcellularLocation>
</comment>
<keyword evidence="4" id="KW-0813">Transport</keyword>
<sequence length="290" mass="32603">MKDRTHELRHEAGSEDEDDDDKVVVDMKKGFMEEFFEQVEGVCVCISALAEKVEEVKRNHSAILAAPSPDQDRKAGLEELMIDIKQLANQVCSSLKGIQQSIEQEEGLRRSSADLRIRKTQHATLSRRFVCVMLEYNAVQSDYRQRCKTRILRQLEITGRNTTNDELENMLESENPAVFTTGVVMDSKMAVEAMNEIATRRDDIIKLESSIRELHHMFIDMAMLVENQGGLVNNIEWSVSSAQEFVEKAKEETKQAAVIRRGAHKKLLLIGGCVAVSLAVLITALVLGLS</sequence>
<evidence type="ECO:0000256" key="6">
    <source>
        <dbReference type="ARBA" id="ARBA00022483"/>
    </source>
</evidence>
<evidence type="ECO:0000256" key="23">
    <source>
        <dbReference type="SAM" id="Phobius"/>
    </source>
</evidence>
<dbReference type="InterPro" id="IPR045242">
    <property type="entry name" value="Syntaxin"/>
</dbReference>
<evidence type="ECO:0000313" key="25">
    <source>
        <dbReference type="EMBL" id="KAL2085092.1"/>
    </source>
</evidence>
<dbReference type="InterPro" id="IPR006011">
    <property type="entry name" value="Syntaxin_N"/>
</dbReference>
<name>A0ABD1JDD8_9TELE</name>
<evidence type="ECO:0000313" key="26">
    <source>
        <dbReference type="Proteomes" id="UP001591681"/>
    </source>
</evidence>
<evidence type="ECO:0000256" key="15">
    <source>
        <dbReference type="ARBA" id="ARBA00023054"/>
    </source>
</evidence>
<dbReference type="InterPro" id="IPR006012">
    <property type="entry name" value="Syntaxin/epimorphin_CS"/>
</dbReference>
<dbReference type="InterPro" id="IPR000727">
    <property type="entry name" value="T_SNARE_dom"/>
</dbReference>
<keyword evidence="8" id="KW-0597">Phosphoprotein</keyword>
<feature type="transmembrane region" description="Helical" evidence="23">
    <location>
        <begin position="267"/>
        <end position="289"/>
    </location>
</feature>
<dbReference type="Gene3D" id="1.20.5.110">
    <property type="match status" value="1"/>
</dbReference>
<evidence type="ECO:0000256" key="5">
    <source>
        <dbReference type="ARBA" id="ARBA00022475"/>
    </source>
</evidence>
<dbReference type="SMART" id="SM00397">
    <property type="entry name" value="t_SNARE"/>
    <property type="match status" value="1"/>
</dbReference>
<evidence type="ECO:0000256" key="14">
    <source>
        <dbReference type="ARBA" id="ARBA00023018"/>
    </source>
</evidence>
<dbReference type="GO" id="GO:0006836">
    <property type="term" value="P:neurotransmitter transport"/>
    <property type="evidence" value="ECO:0007669"/>
    <property type="project" value="UniProtKB-KW"/>
</dbReference>
<evidence type="ECO:0000256" key="17">
    <source>
        <dbReference type="ARBA" id="ARBA00023329"/>
    </source>
</evidence>
<dbReference type="PANTHER" id="PTHR19957:SF84">
    <property type="entry name" value="SYNTAXIN-1A"/>
    <property type="match status" value="1"/>
</dbReference>
<evidence type="ECO:0000256" key="12">
    <source>
        <dbReference type="ARBA" id="ARBA00022843"/>
    </source>
</evidence>
<comment type="similarity">
    <text evidence="3 21">Belongs to the syntaxin family.</text>
</comment>
<keyword evidence="5" id="KW-1003">Cell membrane</keyword>
<evidence type="ECO:0000256" key="20">
    <source>
        <dbReference type="ARBA" id="ARBA00046172"/>
    </source>
</evidence>
<dbReference type="PANTHER" id="PTHR19957">
    <property type="entry name" value="SYNTAXIN"/>
    <property type="match status" value="1"/>
</dbReference>
<evidence type="ECO:0000256" key="16">
    <source>
        <dbReference type="ARBA" id="ARBA00023136"/>
    </source>
</evidence>
<evidence type="ECO:0000256" key="18">
    <source>
        <dbReference type="ARBA" id="ARBA00034102"/>
    </source>
</evidence>
<keyword evidence="15" id="KW-0175">Coiled coil</keyword>
<evidence type="ECO:0000256" key="19">
    <source>
        <dbReference type="ARBA" id="ARBA00040530"/>
    </source>
</evidence>
<proteinExistence type="inferred from homology"/>
<evidence type="ECO:0000256" key="7">
    <source>
        <dbReference type="ARBA" id="ARBA00022499"/>
    </source>
</evidence>
<feature type="compositionally biased region" description="Basic and acidic residues" evidence="22">
    <location>
        <begin position="1"/>
        <end position="13"/>
    </location>
</feature>
<evidence type="ECO:0000256" key="21">
    <source>
        <dbReference type="RuleBase" id="RU003858"/>
    </source>
</evidence>
<keyword evidence="13 23" id="KW-1133">Transmembrane helix</keyword>
<evidence type="ECO:0000256" key="3">
    <source>
        <dbReference type="ARBA" id="ARBA00009063"/>
    </source>
</evidence>
<keyword evidence="14" id="KW-0770">Synapse</keyword>
<keyword evidence="10 23" id="KW-0812">Transmembrane</keyword>
<keyword evidence="9" id="KW-0771">Synaptosome</keyword>
<evidence type="ECO:0000256" key="10">
    <source>
        <dbReference type="ARBA" id="ARBA00022692"/>
    </source>
</evidence>
<dbReference type="Gene3D" id="1.20.58.70">
    <property type="match status" value="1"/>
</dbReference>
<dbReference type="PROSITE" id="PS00914">
    <property type="entry name" value="SYNTAXIN"/>
    <property type="match status" value="1"/>
</dbReference>
<keyword evidence="6" id="KW-0268">Exocytosis</keyword>
<dbReference type="GO" id="GO:0006887">
    <property type="term" value="P:exocytosis"/>
    <property type="evidence" value="ECO:0007669"/>
    <property type="project" value="UniProtKB-KW"/>
</dbReference>
<evidence type="ECO:0000256" key="2">
    <source>
        <dbReference type="ARBA" id="ARBA00004236"/>
    </source>
</evidence>
<dbReference type="AlphaFoldDB" id="A0ABD1JDD8"/>
<evidence type="ECO:0000256" key="11">
    <source>
        <dbReference type="ARBA" id="ARBA00022775"/>
    </source>
</evidence>
<dbReference type="GO" id="GO:0005886">
    <property type="term" value="C:plasma membrane"/>
    <property type="evidence" value="ECO:0007669"/>
    <property type="project" value="UniProtKB-SubCell"/>
</dbReference>
<keyword evidence="12" id="KW-0832">Ubl conjugation</keyword>
<protein>
    <recommendedName>
        <fullName evidence="19">Syntaxin-1A</fullName>
    </recommendedName>
</protein>
<keyword evidence="26" id="KW-1185">Reference proteome</keyword>
<dbReference type="GO" id="GO:0043005">
    <property type="term" value="C:neuron projection"/>
    <property type="evidence" value="ECO:0007669"/>
    <property type="project" value="UniProtKB-KW"/>
</dbReference>
<dbReference type="Pfam" id="PF00804">
    <property type="entry name" value="Syntaxin"/>
    <property type="match status" value="1"/>
</dbReference>
<feature type="region of interest" description="Disordered" evidence="22">
    <location>
        <begin position="1"/>
        <end position="21"/>
    </location>
</feature>
<keyword evidence="11" id="KW-0532">Neurotransmitter transport</keyword>
<feature type="domain" description="T-SNARE coiled-coil homology" evidence="24">
    <location>
        <begin position="194"/>
        <end position="256"/>
    </location>
</feature>
<dbReference type="SMART" id="SM00503">
    <property type="entry name" value="SynN"/>
    <property type="match status" value="1"/>
</dbReference>
<evidence type="ECO:0000256" key="22">
    <source>
        <dbReference type="SAM" id="MobiDB-lite"/>
    </source>
</evidence>
<comment type="caution">
    <text evidence="25">The sequence shown here is derived from an EMBL/GenBank/DDBJ whole genome shotgun (WGS) entry which is preliminary data.</text>
</comment>
<dbReference type="PROSITE" id="PS50192">
    <property type="entry name" value="T_SNARE"/>
    <property type="match status" value="1"/>
</dbReference>
<dbReference type="GO" id="GO:0030672">
    <property type="term" value="C:synaptic vesicle membrane"/>
    <property type="evidence" value="ECO:0007669"/>
    <property type="project" value="UniProtKB-SubCell"/>
</dbReference>
<dbReference type="CDD" id="cd00179">
    <property type="entry name" value="SynN"/>
    <property type="match status" value="1"/>
</dbReference>
<evidence type="ECO:0000259" key="24">
    <source>
        <dbReference type="PROSITE" id="PS50192"/>
    </source>
</evidence>
<accession>A0ABD1JDD8</accession>
<keyword evidence="17" id="KW-0968">Cytoplasmic vesicle</keyword>
<evidence type="ECO:0000256" key="9">
    <source>
        <dbReference type="ARBA" id="ARBA00022599"/>
    </source>
</evidence>
<reference evidence="25 26" key="1">
    <citation type="submission" date="2024-09" db="EMBL/GenBank/DDBJ databases">
        <title>A chromosome-level genome assembly of Gray's grenadier anchovy, Coilia grayii.</title>
        <authorList>
            <person name="Fu Z."/>
        </authorList>
    </citation>
    <scope>NUCLEOTIDE SEQUENCE [LARGE SCALE GENOMIC DNA]</scope>
    <source>
        <strain evidence="25">G4</strain>
        <tissue evidence="25">Muscle</tissue>
    </source>
</reference>
<organism evidence="25 26">
    <name type="scientific">Coilia grayii</name>
    <name type="common">Gray's grenadier anchovy</name>
    <dbReference type="NCBI Taxonomy" id="363190"/>
    <lineage>
        <taxon>Eukaryota</taxon>
        <taxon>Metazoa</taxon>
        <taxon>Chordata</taxon>
        <taxon>Craniata</taxon>
        <taxon>Vertebrata</taxon>
        <taxon>Euteleostomi</taxon>
        <taxon>Actinopterygii</taxon>
        <taxon>Neopterygii</taxon>
        <taxon>Teleostei</taxon>
        <taxon>Clupei</taxon>
        <taxon>Clupeiformes</taxon>
        <taxon>Clupeoidei</taxon>
        <taxon>Engraulidae</taxon>
        <taxon>Coilinae</taxon>
        <taxon>Coilia</taxon>
    </lineage>
</organism>
<dbReference type="Proteomes" id="UP001591681">
    <property type="component" value="Unassembled WGS sequence"/>
</dbReference>
<evidence type="ECO:0000256" key="1">
    <source>
        <dbReference type="ARBA" id="ARBA00004143"/>
    </source>
</evidence>
<evidence type="ECO:0000256" key="8">
    <source>
        <dbReference type="ARBA" id="ARBA00022553"/>
    </source>
</evidence>
<evidence type="ECO:0000256" key="13">
    <source>
        <dbReference type="ARBA" id="ARBA00022989"/>
    </source>
</evidence>
<evidence type="ECO:0000256" key="4">
    <source>
        <dbReference type="ARBA" id="ARBA00022448"/>
    </source>
</evidence>